<comment type="caution">
    <text evidence="2">The sequence shown here is derived from an EMBL/GenBank/DDBJ whole genome shotgun (WGS) entry which is preliminary data.</text>
</comment>
<reference evidence="2 3" key="1">
    <citation type="submission" date="2016-01" db="EMBL/GenBank/DDBJ databases">
        <title>The new phylogeny of the genus Mycobacterium.</title>
        <authorList>
            <person name="Tarcisio F."/>
            <person name="Conor M."/>
            <person name="Antonella G."/>
            <person name="Elisabetta G."/>
            <person name="Giulia F.S."/>
            <person name="Sara T."/>
            <person name="Anna F."/>
            <person name="Clotilde B."/>
            <person name="Roberto B."/>
            <person name="Veronica D.S."/>
            <person name="Fabio R."/>
            <person name="Monica P."/>
            <person name="Olivier J."/>
            <person name="Enrico T."/>
            <person name="Nicola S."/>
        </authorList>
    </citation>
    <scope>NUCLEOTIDE SEQUENCE [LARGE SCALE GENOMIC DNA]</scope>
    <source>
        <strain evidence="2 3">DSM 45176</strain>
    </source>
</reference>
<keyword evidence="1" id="KW-0812">Transmembrane</keyword>
<proteinExistence type="predicted"/>
<accession>A0A1X2CBP6</accession>
<feature type="transmembrane region" description="Helical" evidence="1">
    <location>
        <begin position="53"/>
        <end position="78"/>
    </location>
</feature>
<keyword evidence="1" id="KW-0472">Membrane</keyword>
<keyword evidence="1" id="KW-1133">Transmembrane helix</keyword>
<dbReference type="RefSeq" id="WP_085251537.1">
    <property type="nucleotide sequence ID" value="NZ_CAJMWI010000001.1"/>
</dbReference>
<dbReference type="STRING" id="486698.AWC22_24195"/>
<gene>
    <name evidence="2" type="ORF">AWC22_24195</name>
</gene>
<evidence type="ECO:0000313" key="3">
    <source>
        <dbReference type="Proteomes" id="UP000193087"/>
    </source>
</evidence>
<protein>
    <recommendedName>
        <fullName evidence="4">Transmembrane protein</fullName>
    </recommendedName>
</protein>
<evidence type="ECO:0000313" key="2">
    <source>
        <dbReference type="EMBL" id="ORW73455.1"/>
    </source>
</evidence>
<evidence type="ECO:0000256" key="1">
    <source>
        <dbReference type="SAM" id="Phobius"/>
    </source>
</evidence>
<name>A0A1X2CBP6_9MYCO</name>
<dbReference type="Proteomes" id="UP000193087">
    <property type="component" value="Unassembled WGS sequence"/>
</dbReference>
<organism evidence="2 3">
    <name type="scientific">Mycobacterium riyadhense</name>
    <dbReference type="NCBI Taxonomy" id="486698"/>
    <lineage>
        <taxon>Bacteria</taxon>
        <taxon>Bacillati</taxon>
        <taxon>Actinomycetota</taxon>
        <taxon>Actinomycetes</taxon>
        <taxon>Mycobacteriales</taxon>
        <taxon>Mycobacteriaceae</taxon>
        <taxon>Mycobacterium</taxon>
    </lineage>
</organism>
<keyword evidence="3" id="KW-1185">Reference proteome</keyword>
<dbReference type="GeneID" id="93493021"/>
<dbReference type="EMBL" id="LQPQ01000132">
    <property type="protein sequence ID" value="ORW73455.1"/>
    <property type="molecule type" value="Genomic_DNA"/>
</dbReference>
<dbReference type="AlphaFoldDB" id="A0A1X2CBP6"/>
<evidence type="ECO:0008006" key="4">
    <source>
        <dbReference type="Google" id="ProtNLM"/>
    </source>
</evidence>
<sequence>MSDWFNYEATLKILLFSLLAGAALPGLFAIGVRLQADGAGDISTDGAGPHRNPVLVAIAWAIYALVLAVIIVGVLYIARDFIAHHTGWAFLGAKPK</sequence>